<name>A0A1W2TMK9_ROSNE</name>
<accession>A0A1W2TMK9</accession>
<dbReference type="PANTHER" id="PTHR37538">
    <property type="entry name" value="BTB DOMAIN-CONTAINING PROTEIN"/>
    <property type="match status" value="1"/>
</dbReference>
<proteinExistence type="predicted"/>
<organism evidence="2">
    <name type="scientific">Rosellinia necatrix</name>
    <name type="common">White root-rot fungus</name>
    <dbReference type="NCBI Taxonomy" id="77044"/>
    <lineage>
        <taxon>Eukaryota</taxon>
        <taxon>Fungi</taxon>
        <taxon>Dikarya</taxon>
        <taxon>Ascomycota</taxon>
        <taxon>Pezizomycotina</taxon>
        <taxon>Sordariomycetes</taxon>
        <taxon>Xylariomycetidae</taxon>
        <taxon>Xylariales</taxon>
        <taxon>Xylariaceae</taxon>
        <taxon>Rosellinia</taxon>
    </lineage>
</organism>
<dbReference type="EMBL" id="DF977483">
    <property type="protein sequence ID" value="GAP89580.1"/>
    <property type="molecule type" value="Genomic_DNA"/>
</dbReference>
<gene>
    <name evidence="2" type="ORF">SAMD00023353_3801020</name>
</gene>
<dbReference type="Proteomes" id="UP000054516">
    <property type="component" value="Unassembled WGS sequence"/>
</dbReference>
<dbReference type="PANTHER" id="PTHR37538:SF1">
    <property type="entry name" value="BTB DOMAIN-CONTAINING PROTEIN"/>
    <property type="match status" value="1"/>
</dbReference>
<evidence type="ECO:0000256" key="1">
    <source>
        <dbReference type="SAM" id="MobiDB-lite"/>
    </source>
</evidence>
<sequence>MAHQILQFFIHCLRVLIWNYNLVVARLLNTILGGQPLKPAPRRQISYLLEAPPMAEEEDRRPKSSPFEGPSVEVIFGDSRSLFVPSSLFPDRLKTAKWPPREMKMDSMNSDVGHVVFYYLLTGTYQCLKPTGTLSHEKLTTELTTSVGVYNASRKYHLPALQESAQEEIQRLAKELPFPHVLNLLRSLHLSPSAREGWLDDYVQWGLKNVFETPAAFLDNTTLQVDHDVISFSNIILKSLARLLANGMAPDRKDDVAVPVPSPKPTVLEAQPIADEEPCAEPPEMLLSREIEAAIKEEIVEYPLSEFRKSLSDLRTPEAEPELVYDRASDIERRMRDMHSSQMPWPTEEPIEMPKAEEPVLIEAIPEPPETAPMYPPPDEYDEPEPEPEIKSVSVPETKPEPEPVLEPVLEPVPEPVPETKPEPVPETQLEPVPETELKPEVEAAPAPPRPLKKKKKKASIVAPEAAQPPVAEPVNVLNGAPIVEEPQPVLVAAPVVVAEPEPILADDKVASAAPSVAEAPKKKKKKRLSLFWTEDTAS</sequence>
<reference evidence="2" key="1">
    <citation type="submission" date="2016-03" db="EMBL/GenBank/DDBJ databases">
        <title>Draft genome sequence of Rosellinia necatrix.</title>
        <authorList>
            <person name="Kanematsu S."/>
        </authorList>
    </citation>
    <scope>NUCLEOTIDE SEQUENCE [LARGE SCALE GENOMIC DNA]</scope>
    <source>
        <strain evidence="2">W97</strain>
    </source>
</reference>
<protein>
    <submittedName>
        <fullName evidence="2">Putative G-protein coupled receptor</fullName>
    </submittedName>
</protein>
<keyword evidence="3" id="KW-1185">Reference proteome</keyword>
<feature type="region of interest" description="Disordered" evidence="1">
    <location>
        <begin position="511"/>
        <end position="539"/>
    </location>
</feature>
<feature type="compositionally biased region" description="Pro residues" evidence="1">
    <location>
        <begin position="366"/>
        <end position="378"/>
    </location>
</feature>
<feature type="region of interest" description="Disordered" evidence="1">
    <location>
        <begin position="363"/>
        <end position="469"/>
    </location>
</feature>
<evidence type="ECO:0000313" key="3">
    <source>
        <dbReference type="Proteomes" id="UP000054516"/>
    </source>
</evidence>
<dbReference type="OMA" id="PRDETWF"/>
<dbReference type="OrthoDB" id="3594103at2759"/>
<dbReference type="AlphaFoldDB" id="A0A1W2TMK9"/>
<dbReference type="STRING" id="77044.A0A1W2TMK9"/>
<keyword evidence="2" id="KW-0675">Receptor</keyword>
<evidence type="ECO:0000313" key="2">
    <source>
        <dbReference type="EMBL" id="GAP89580.1"/>
    </source>
</evidence>